<gene>
    <name evidence="1" type="ORF">GCM10009838_37400</name>
</gene>
<evidence type="ECO:0000313" key="1">
    <source>
        <dbReference type="EMBL" id="GAA1973956.1"/>
    </source>
</evidence>
<name>A0ABP5D4E7_9ACTN</name>
<keyword evidence="2" id="KW-1185">Reference proteome</keyword>
<organism evidence="1 2">
    <name type="scientific">Catenulispora subtropica</name>
    <dbReference type="NCBI Taxonomy" id="450798"/>
    <lineage>
        <taxon>Bacteria</taxon>
        <taxon>Bacillati</taxon>
        <taxon>Actinomycetota</taxon>
        <taxon>Actinomycetes</taxon>
        <taxon>Catenulisporales</taxon>
        <taxon>Catenulisporaceae</taxon>
        <taxon>Catenulispora</taxon>
    </lineage>
</organism>
<evidence type="ECO:0008006" key="3">
    <source>
        <dbReference type="Google" id="ProtNLM"/>
    </source>
</evidence>
<evidence type="ECO:0000313" key="2">
    <source>
        <dbReference type="Proteomes" id="UP001499854"/>
    </source>
</evidence>
<accession>A0ABP5D4E7</accession>
<sequence length="381" mass="40358">MAGSLDVAAYVYPWDVVGDDAAAETIAGIGLDHAVVAAFYHATRAVTPRHPRHRVVVAEHSAAYLPVGTAWRQVLPPPQAWIDSEDAFGATAAALAAAGVPTHAWVVVDHVDAFDAPHVVNAYGDRYPWALCPSHEGVLEYAVGLAAVVAARTDVAGVEFEAAGWYGFDHLHEHDKVAGIPFSDDELYLMSLCFCDACHSEYQDSGIDARALRAAVRERLDTRFTASEPLVGGLPDADLAAAVLRMRTRVGDRLREAMVREVRTQRGADFPVLFHANPRPHRSTAFTGVDPATFAKDATGLVVNCWDGTTENVTLSTGHPAAVHAGLLGVRGMGAHPERLAGQAAAMRDAGASGIRLYHAGLASNADIEAMRALVLAIAGG</sequence>
<reference evidence="2" key="1">
    <citation type="journal article" date="2019" name="Int. J. Syst. Evol. Microbiol.">
        <title>The Global Catalogue of Microorganisms (GCM) 10K type strain sequencing project: providing services to taxonomists for standard genome sequencing and annotation.</title>
        <authorList>
            <consortium name="The Broad Institute Genomics Platform"/>
            <consortium name="The Broad Institute Genome Sequencing Center for Infectious Disease"/>
            <person name="Wu L."/>
            <person name="Ma J."/>
        </authorList>
    </citation>
    <scope>NUCLEOTIDE SEQUENCE [LARGE SCALE GENOMIC DNA]</scope>
    <source>
        <strain evidence="2">JCM 16013</strain>
    </source>
</reference>
<dbReference type="EMBL" id="BAAAQM010000019">
    <property type="protein sequence ID" value="GAA1973956.1"/>
    <property type="molecule type" value="Genomic_DNA"/>
</dbReference>
<comment type="caution">
    <text evidence="1">The sequence shown here is derived from an EMBL/GenBank/DDBJ whole genome shotgun (WGS) entry which is preliminary data.</text>
</comment>
<dbReference type="Proteomes" id="UP001499854">
    <property type="component" value="Unassembled WGS sequence"/>
</dbReference>
<protein>
    <recommendedName>
        <fullName evidence="3">Alanine-rich protein</fullName>
    </recommendedName>
</protein>
<dbReference type="RefSeq" id="WP_344658325.1">
    <property type="nucleotide sequence ID" value="NZ_BAAAQM010000019.1"/>
</dbReference>
<proteinExistence type="predicted"/>